<dbReference type="CDD" id="cd07138">
    <property type="entry name" value="ALDH_CddD_SSP0762"/>
    <property type="match status" value="1"/>
</dbReference>
<feature type="domain" description="Aldehyde dehydrogenase" evidence="9">
    <location>
        <begin position="23"/>
        <end position="474"/>
    </location>
</feature>
<name>A0A0J7HZE5_9FLAO</name>
<evidence type="ECO:0000256" key="3">
    <source>
        <dbReference type="ARBA" id="ARBA00049194"/>
    </source>
</evidence>
<comment type="catalytic activity">
    <reaction evidence="3">
        <text>an aldehyde + NAD(+) + H2O = a carboxylate + NADH + 2 H(+)</text>
        <dbReference type="Rhea" id="RHEA:16185"/>
        <dbReference type="ChEBI" id="CHEBI:15377"/>
        <dbReference type="ChEBI" id="CHEBI:15378"/>
        <dbReference type="ChEBI" id="CHEBI:17478"/>
        <dbReference type="ChEBI" id="CHEBI:29067"/>
        <dbReference type="ChEBI" id="CHEBI:57540"/>
        <dbReference type="ChEBI" id="CHEBI:57945"/>
        <dbReference type="EC" id="1.2.1.3"/>
    </reaction>
</comment>
<evidence type="ECO:0000256" key="8">
    <source>
        <dbReference type="SAM" id="Coils"/>
    </source>
</evidence>
<protein>
    <recommendedName>
        <fullName evidence="4">Aldehyde dehydrogenase</fullName>
    </recommendedName>
</protein>
<dbReference type="STRING" id="558151.ACM46_19975"/>
<dbReference type="EMBL" id="LFND01000007">
    <property type="protein sequence ID" value="KMQ59573.1"/>
    <property type="molecule type" value="Genomic_DNA"/>
</dbReference>
<dbReference type="InterPro" id="IPR015590">
    <property type="entry name" value="Aldehyde_DH_dom"/>
</dbReference>
<evidence type="ECO:0000256" key="7">
    <source>
        <dbReference type="RuleBase" id="RU003345"/>
    </source>
</evidence>
<dbReference type="Pfam" id="PF00171">
    <property type="entry name" value="Aldedh"/>
    <property type="match status" value="1"/>
</dbReference>
<evidence type="ECO:0000313" key="11">
    <source>
        <dbReference type="Proteomes" id="UP000036261"/>
    </source>
</evidence>
<evidence type="ECO:0000256" key="5">
    <source>
        <dbReference type="PIRSR" id="PIRSR036492-1"/>
    </source>
</evidence>
<dbReference type="Gene3D" id="3.40.605.10">
    <property type="entry name" value="Aldehyde Dehydrogenase, Chain A, domain 1"/>
    <property type="match status" value="1"/>
</dbReference>
<dbReference type="GO" id="GO:0006081">
    <property type="term" value="P:aldehyde metabolic process"/>
    <property type="evidence" value="ECO:0007669"/>
    <property type="project" value="InterPro"/>
</dbReference>
<dbReference type="SUPFAM" id="SSF53720">
    <property type="entry name" value="ALDH-like"/>
    <property type="match status" value="1"/>
</dbReference>
<feature type="coiled-coil region" evidence="8">
    <location>
        <begin position="65"/>
        <end position="92"/>
    </location>
</feature>
<dbReference type="InterPro" id="IPR016160">
    <property type="entry name" value="Ald_DH_CS_CYS"/>
</dbReference>
<dbReference type="PIRSF" id="PIRSF036492">
    <property type="entry name" value="ALDH"/>
    <property type="match status" value="1"/>
</dbReference>
<proteinExistence type="inferred from homology"/>
<keyword evidence="11" id="KW-1185">Reference proteome</keyword>
<evidence type="ECO:0000256" key="4">
    <source>
        <dbReference type="PIRNR" id="PIRNR036492"/>
    </source>
</evidence>
<evidence type="ECO:0000256" key="2">
    <source>
        <dbReference type="ARBA" id="ARBA00023002"/>
    </source>
</evidence>
<dbReference type="GO" id="GO:0004029">
    <property type="term" value="F:aldehyde dehydrogenase (NAD+) activity"/>
    <property type="evidence" value="ECO:0007669"/>
    <property type="project" value="UniProtKB-EC"/>
</dbReference>
<evidence type="ECO:0000256" key="1">
    <source>
        <dbReference type="ARBA" id="ARBA00009986"/>
    </source>
</evidence>
<dbReference type="PROSITE" id="PS00070">
    <property type="entry name" value="ALDEHYDE_DEHYDR_CYS"/>
    <property type="match status" value="1"/>
</dbReference>
<keyword evidence="8" id="KW-0175">Coiled coil</keyword>
<comment type="caution">
    <text evidence="10">The sequence shown here is derived from an EMBL/GenBank/DDBJ whole genome shotgun (WGS) entry which is preliminary data.</text>
</comment>
<dbReference type="FunFam" id="3.40.605.10:FF:000026">
    <property type="entry name" value="Aldehyde dehydrogenase, putative"/>
    <property type="match status" value="1"/>
</dbReference>
<dbReference type="InterPro" id="IPR016161">
    <property type="entry name" value="Ald_DH/histidinol_DH"/>
</dbReference>
<gene>
    <name evidence="10" type="ORF">ACM46_19975</name>
</gene>
<dbReference type="FunFam" id="3.40.309.10:FF:000012">
    <property type="entry name" value="Betaine aldehyde dehydrogenase"/>
    <property type="match status" value="1"/>
</dbReference>
<dbReference type="Proteomes" id="UP000036261">
    <property type="component" value="Unassembled WGS sequence"/>
</dbReference>
<sequence>MKINNMKRIDKAYINGEFTELNGVEVFDLINPSNHHKIGEVVLGNEDDTRKAIAAAKNAFKTFSKTSVEERIEILKNLKKSVEKREKELIETMILEYGGTRQFCTVGFQNMVGAFEHMIETLRDFEFKRKAGMTLVEMTPVGVVGIITPWNSSNGFICSKFATAVAAGCTVVVKPSEMSALQTQLIIECFHEAGLPAGLFNVVNGLGNVVGSEMVNHPDIAKISFTGSTHTGKMIAKGAVESMKRVTLELGGKSPNIILEDADFQQAIPQAVFGAYMNSGQACIAPTRLLVPQSRLEEVNEIVKKTVLQVVVGNPDHEDTNVGPMVSDKQYERVQSYIRLGLEEGADLLAGGVGKPEGLENGNFVKATVFTNVKNDMRIAQEEIFGPVLSIIAYRDEEEAVAIANDTPYGLAAYVTSSDEQRAVKVASQIEAGRVCVNGFKHDPLAPFGGFKQSGIGREFGAYGLEEYLEPKSILV</sequence>
<dbReference type="InterPro" id="IPR012394">
    <property type="entry name" value="Aldehyde_DH_NAD(P)"/>
</dbReference>
<evidence type="ECO:0000259" key="9">
    <source>
        <dbReference type="Pfam" id="PF00171"/>
    </source>
</evidence>
<dbReference type="InterPro" id="IPR016163">
    <property type="entry name" value="Ald_DH_C"/>
</dbReference>
<keyword evidence="2 4" id="KW-0560">Oxidoreductase</keyword>
<dbReference type="PANTHER" id="PTHR42804:SF1">
    <property type="entry name" value="ALDEHYDE DEHYDROGENASE-RELATED"/>
    <property type="match status" value="1"/>
</dbReference>
<dbReference type="PROSITE" id="PS00687">
    <property type="entry name" value="ALDEHYDE_DEHYDR_GLU"/>
    <property type="match status" value="1"/>
</dbReference>
<evidence type="ECO:0000313" key="10">
    <source>
        <dbReference type="EMBL" id="KMQ59573.1"/>
    </source>
</evidence>
<dbReference type="InterPro" id="IPR029510">
    <property type="entry name" value="Ald_DH_CS_GLU"/>
</dbReference>
<dbReference type="PATRIC" id="fig|558151.6.peg.4202"/>
<dbReference type="Gene3D" id="3.40.309.10">
    <property type="entry name" value="Aldehyde Dehydrogenase, Chain A, domain 2"/>
    <property type="match status" value="1"/>
</dbReference>
<dbReference type="AlphaFoldDB" id="A0A0J7HZE5"/>
<reference evidence="10 11" key="1">
    <citation type="journal article" date="2013" name="Int. J. Syst. Evol. Microbiol.">
        <title>Chryseobacterium angstadtii sp. nov., isolated from a newt tank.</title>
        <authorList>
            <person name="Kirk K.E."/>
            <person name="Hoffman J.A."/>
            <person name="Smith K.A."/>
            <person name="Strahan B.L."/>
            <person name="Failor K.C."/>
            <person name="Krebs J.E."/>
            <person name="Gale A.N."/>
            <person name="Do T.D."/>
            <person name="Sontag T.C."/>
            <person name="Batties A.M."/>
            <person name="Mistiszyn K."/>
            <person name="Newman J.D."/>
        </authorList>
    </citation>
    <scope>NUCLEOTIDE SEQUENCE [LARGE SCALE GENOMIC DNA]</scope>
    <source>
        <strain evidence="10 11">KM</strain>
    </source>
</reference>
<dbReference type="PANTHER" id="PTHR42804">
    <property type="entry name" value="ALDEHYDE DEHYDROGENASE"/>
    <property type="match status" value="1"/>
</dbReference>
<evidence type="ECO:0000256" key="6">
    <source>
        <dbReference type="PROSITE-ProRule" id="PRU10007"/>
    </source>
</evidence>
<feature type="active site" evidence="5 6">
    <location>
        <position position="249"/>
    </location>
</feature>
<feature type="active site" evidence="5">
    <location>
        <position position="283"/>
    </location>
</feature>
<comment type="similarity">
    <text evidence="1 4 7">Belongs to the aldehyde dehydrogenase family.</text>
</comment>
<dbReference type="InterPro" id="IPR016162">
    <property type="entry name" value="Ald_DH_N"/>
</dbReference>
<organism evidence="10 11">
    <name type="scientific">Chryseobacterium angstadtii</name>
    <dbReference type="NCBI Taxonomy" id="558151"/>
    <lineage>
        <taxon>Bacteria</taxon>
        <taxon>Pseudomonadati</taxon>
        <taxon>Bacteroidota</taxon>
        <taxon>Flavobacteriia</taxon>
        <taxon>Flavobacteriales</taxon>
        <taxon>Weeksellaceae</taxon>
        <taxon>Chryseobacterium group</taxon>
        <taxon>Chryseobacterium</taxon>
    </lineage>
</organism>
<dbReference type="FunFam" id="3.40.605.10:FF:000007">
    <property type="entry name" value="NAD/NADP-dependent betaine aldehyde dehydrogenase"/>
    <property type="match status" value="1"/>
</dbReference>
<accession>A0A0J7HZE5</accession>